<comment type="caution">
    <text evidence="1">The sequence shown here is derived from an EMBL/GenBank/DDBJ whole genome shotgun (WGS) entry which is preliminary data.</text>
</comment>
<sequence>MPARSLYPGLTAHLNELSTLLPAGLPERLRRRLSATTGEAAVLASRIAWEIKQPSQSAAFDRIADLASQESGHPIVQACSYADLGDRQALNRLEQARDVYAEARPQRERAWTRFLDPARMAAYRLSTYVNLGDENRVITEGQAALNALSYETDHKKIAATQPRIGDLNEGITSGRQALEIAQRTESR</sequence>
<proteinExistence type="predicted"/>
<reference evidence="1 2" key="1">
    <citation type="submission" date="2020-08" db="EMBL/GenBank/DDBJ databases">
        <title>Sequencing the genomes of 1000 actinobacteria strains.</title>
        <authorList>
            <person name="Klenk H.-P."/>
        </authorList>
    </citation>
    <scope>NUCLEOTIDE SEQUENCE [LARGE SCALE GENOMIC DNA]</scope>
    <source>
        <strain evidence="1 2">DSM 43768</strain>
    </source>
</reference>
<organism evidence="1 2">
    <name type="scientific">Nonomuraea rubra</name>
    <dbReference type="NCBI Taxonomy" id="46180"/>
    <lineage>
        <taxon>Bacteria</taxon>
        <taxon>Bacillati</taxon>
        <taxon>Actinomycetota</taxon>
        <taxon>Actinomycetes</taxon>
        <taxon>Streptosporangiales</taxon>
        <taxon>Streptosporangiaceae</taxon>
        <taxon>Nonomuraea</taxon>
    </lineage>
</organism>
<dbReference type="RefSeq" id="WP_185107804.1">
    <property type="nucleotide sequence ID" value="NZ_BAAAXY010000253.1"/>
</dbReference>
<gene>
    <name evidence="1" type="ORF">HD593_008344</name>
</gene>
<evidence type="ECO:0000313" key="2">
    <source>
        <dbReference type="Proteomes" id="UP000565579"/>
    </source>
</evidence>
<accession>A0A7X0P1W0</accession>
<dbReference type="AlphaFoldDB" id="A0A7X0P1W0"/>
<protein>
    <submittedName>
        <fullName evidence="1">Uncharacterized protein</fullName>
    </submittedName>
</protein>
<dbReference type="Proteomes" id="UP000565579">
    <property type="component" value="Unassembled WGS sequence"/>
</dbReference>
<dbReference type="EMBL" id="JACHMI010000001">
    <property type="protein sequence ID" value="MBB6553549.1"/>
    <property type="molecule type" value="Genomic_DNA"/>
</dbReference>
<keyword evidence="2" id="KW-1185">Reference proteome</keyword>
<name>A0A7X0P1W0_9ACTN</name>
<evidence type="ECO:0000313" key="1">
    <source>
        <dbReference type="EMBL" id="MBB6553549.1"/>
    </source>
</evidence>